<sequence length="943" mass="99122">MTSSGLKEAVKILTFTLHFLCLLIPLCSQDNGFKVEQIDKHATSTASIDGISVFRNVECSNTISAQNVINYCVDASCGVCSQIQTDPCQVLDSYAENTSTCMLPVFLGGTLQESTLCGTGTTIHVVAPDNETESIAASVTVFRDTTGFLYITVVMTCDWLLVVDIDQGFGVYGSVAYSNTVLQFSNNMGGTPYRNNTVTQRFLCLTAPIQLQQLSSLCQNLDTIVNMSMSIQRFTATDPETCAESSPVYNISAYIDMGLIQTPQSYLVSTSNVANNEGLNLPPSPSPLITSSTAPAMPAVLAVLQLQLNLSGAAANAWMNTLSGSGTTSDVQTLGHDVGILVALPHSTSMSKATAEVAAVGLAVSSEGGAVRSWALLSGPQYGGVDYSKLPNCTSSSVSSTTSSMEASASNPQLLALALRLPPSSSTNWILATVSAALPSSLCMSSEDQLDVRTDVQVRVLGPVPATPQSVTTLNPTREEVAAAMETSTSSGSGSSNNILQALLASAAFTQPMLLPPLAAPVPLTVTSSGVNTYDVLTAAGLPTGQTTRPPYPTPIDMPPSVQPPASSGLSSESTNPSSSRESGNLSSVTVALASILGVVVLALVLVLMIFFVRRSKSTSISCEVTPLPSHSIPAERSSSNCSLQFQNLASVNSMNMKAAQVWSTNITFDAVDVNEFQRRSTSEGPLCMGMNLSAASAGRTGHKSRTSNSSLLADGIGASTSAHNKTASLPSPLPFSLSAFPMPVPPSFQHSDAPKHFSRSHAGIEEGIARPSVGMPETWLQGSWRLHAQPPTSDNATDGRLNHDISLAAAQLMDTFWHDLEGQEQHSPSEKEVLVKGQDSKADPGDPCLSYLPESRGLNHATLTESKDVGNHSSSAGSGSLEQTVQSALMPFSGIDGKDAVTLPSVSKDQLIENSSESSFKMLRYVADILGYSQGRGEIYKH</sequence>
<feature type="transmembrane region" description="Helical" evidence="2">
    <location>
        <begin position="589"/>
        <end position="613"/>
    </location>
</feature>
<dbReference type="Proteomes" id="UP000232323">
    <property type="component" value="Unassembled WGS sequence"/>
</dbReference>
<evidence type="ECO:0000256" key="3">
    <source>
        <dbReference type="SAM" id="SignalP"/>
    </source>
</evidence>
<organism evidence="4 5">
    <name type="scientific">Chlamydomonas eustigma</name>
    <dbReference type="NCBI Taxonomy" id="1157962"/>
    <lineage>
        <taxon>Eukaryota</taxon>
        <taxon>Viridiplantae</taxon>
        <taxon>Chlorophyta</taxon>
        <taxon>core chlorophytes</taxon>
        <taxon>Chlorophyceae</taxon>
        <taxon>CS clade</taxon>
        <taxon>Chlamydomonadales</taxon>
        <taxon>Chlamydomonadaceae</taxon>
        <taxon>Chlamydomonas</taxon>
    </lineage>
</organism>
<feature type="compositionally biased region" description="Basic and acidic residues" evidence="1">
    <location>
        <begin position="822"/>
        <end position="845"/>
    </location>
</feature>
<comment type="caution">
    <text evidence="4">The sequence shown here is derived from an EMBL/GenBank/DDBJ whole genome shotgun (WGS) entry which is preliminary data.</text>
</comment>
<keyword evidence="2" id="KW-0472">Membrane</keyword>
<proteinExistence type="predicted"/>
<name>A0A250XSP7_9CHLO</name>
<keyword evidence="2" id="KW-0812">Transmembrane</keyword>
<keyword evidence="3" id="KW-0732">Signal</keyword>
<evidence type="ECO:0000313" key="4">
    <source>
        <dbReference type="EMBL" id="GAX85830.1"/>
    </source>
</evidence>
<evidence type="ECO:0000256" key="2">
    <source>
        <dbReference type="SAM" id="Phobius"/>
    </source>
</evidence>
<keyword evidence="5" id="KW-1185">Reference proteome</keyword>
<feature type="region of interest" description="Disordered" evidence="1">
    <location>
        <begin position="822"/>
        <end position="855"/>
    </location>
</feature>
<keyword evidence="2" id="KW-1133">Transmembrane helix</keyword>
<protein>
    <submittedName>
        <fullName evidence="4">Uncharacterized protein</fullName>
    </submittedName>
</protein>
<feature type="compositionally biased region" description="Low complexity" evidence="1">
    <location>
        <begin position="567"/>
        <end position="583"/>
    </location>
</feature>
<feature type="signal peptide" evidence="3">
    <location>
        <begin position="1"/>
        <end position="29"/>
    </location>
</feature>
<gene>
    <name evidence="4" type="ORF">CEUSTIGMA_g13245.t1</name>
</gene>
<dbReference type="EMBL" id="BEGY01000195">
    <property type="protein sequence ID" value="GAX85830.1"/>
    <property type="molecule type" value="Genomic_DNA"/>
</dbReference>
<feature type="region of interest" description="Disordered" evidence="1">
    <location>
        <begin position="542"/>
        <end position="584"/>
    </location>
</feature>
<feature type="compositionally biased region" description="Pro residues" evidence="1">
    <location>
        <begin position="550"/>
        <end position="563"/>
    </location>
</feature>
<evidence type="ECO:0000313" key="5">
    <source>
        <dbReference type="Proteomes" id="UP000232323"/>
    </source>
</evidence>
<accession>A0A250XSP7</accession>
<reference evidence="4 5" key="1">
    <citation type="submission" date="2017-08" db="EMBL/GenBank/DDBJ databases">
        <title>Acidophilic green algal genome provides insights into adaptation to an acidic environment.</title>
        <authorList>
            <person name="Hirooka S."/>
            <person name="Hirose Y."/>
            <person name="Kanesaki Y."/>
            <person name="Higuchi S."/>
            <person name="Fujiwara T."/>
            <person name="Onuma R."/>
            <person name="Era A."/>
            <person name="Ohbayashi R."/>
            <person name="Uzuka A."/>
            <person name="Nozaki H."/>
            <person name="Yoshikawa H."/>
            <person name="Miyagishima S.Y."/>
        </authorList>
    </citation>
    <scope>NUCLEOTIDE SEQUENCE [LARGE SCALE GENOMIC DNA]</scope>
    <source>
        <strain evidence="4 5">NIES-2499</strain>
    </source>
</reference>
<evidence type="ECO:0000256" key="1">
    <source>
        <dbReference type="SAM" id="MobiDB-lite"/>
    </source>
</evidence>
<feature type="chain" id="PRO_5012468075" evidence="3">
    <location>
        <begin position="30"/>
        <end position="943"/>
    </location>
</feature>
<dbReference type="OrthoDB" id="10670147at2759"/>
<dbReference type="AlphaFoldDB" id="A0A250XSP7"/>